<dbReference type="PANTHER" id="PTHR46231">
    <property type="entry name" value="ANKYRIN REPEAT AND BTB/POZ DOMAIN-CONTAINING PROTEIN 1"/>
    <property type="match status" value="1"/>
</dbReference>
<dbReference type="SMART" id="SM00225">
    <property type="entry name" value="BTB"/>
    <property type="match status" value="1"/>
</dbReference>
<dbReference type="PROSITE" id="PS50097">
    <property type="entry name" value="BTB"/>
    <property type="match status" value="1"/>
</dbReference>
<evidence type="ECO:0000313" key="6">
    <source>
        <dbReference type="EMBL" id="GLC52488.1"/>
    </source>
</evidence>
<protein>
    <submittedName>
        <fullName evidence="6">Ankyrin repeat and BTB/POZ domain-containing protein 1</fullName>
    </submittedName>
</protein>
<dbReference type="SUPFAM" id="SSF54695">
    <property type="entry name" value="POZ domain"/>
    <property type="match status" value="1"/>
</dbReference>
<evidence type="ECO:0000256" key="1">
    <source>
        <dbReference type="ARBA" id="ARBA00004906"/>
    </source>
</evidence>
<dbReference type="PANTHER" id="PTHR46231:SF1">
    <property type="entry name" value="ANKYRIN REPEAT AND BTB_POZ DOMAIN-CONTAINING PROTEIN 1"/>
    <property type="match status" value="1"/>
</dbReference>
<evidence type="ECO:0000259" key="5">
    <source>
        <dbReference type="PROSITE" id="PS50097"/>
    </source>
</evidence>
<dbReference type="GO" id="GO:0005737">
    <property type="term" value="C:cytoplasm"/>
    <property type="evidence" value="ECO:0007669"/>
    <property type="project" value="TreeGrafter"/>
</dbReference>
<sequence>MFASASYSTFSDGPTALTTRPRIGGGPPQTLLFLSSCIHELLLLPDDAREGSRLKLAGASMRRATQTVYEPTRDSVYFVDGLFDCTVMKLDRNNVVSVAAGSDERLTQPSKVRDGYGTSARFLTISALEPDGKGHIFVADGNVIRKMHVASGGVLTLANTRDAAVSNWVALAFNPATNILFAASSCAIYRVPTSNARAAAVPAASGSGDGVPAPATTAAAAPSAPQLIAGQPGQEGYRDGCGNGALFRGILHLTFGPDGHLYVTELGGRLRRVAPPLARATEAGGGAADGGGDGVVSTVLLGGLPVTTNAVAFLPTGELLACGVDAHEEDCVARIRLGFTAHTAAATAAGASPQGGDDDANNLHDLIVPKVNDDGADGGGGGSAIVTVKVGDRAFAAHRAVLSARSEYFRRLLEPGSGFAESGAAEVYMSEVDPEAFGWLLTCMYNGPVARVPEALLRPVAVLAERLLLTSAAFRAQLRARLMAGVTAGNVVSELGWAYQHDMSDMVAQLLRFLVENRRVATQEVVGEVAARHPMLAAELVKALMQAP</sequence>
<evidence type="ECO:0000256" key="3">
    <source>
        <dbReference type="ARBA" id="ARBA00023043"/>
    </source>
</evidence>
<dbReference type="SUPFAM" id="SSF101898">
    <property type="entry name" value="NHL repeat"/>
    <property type="match status" value="1"/>
</dbReference>
<dbReference type="CDD" id="cd18186">
    <property type="entry name" value="BTB_POZ_ZBTB_KLHL-like"/>
    <property type="match status" value="1"/>
</dbReference>
<comment type="pathway">
    <text evidence="1">Protein modification; protein ubiquitination.</text>
</comment>
<reference evidence="6 7" key="1">
    <citation type="journal article" date="2023" name="Commun. Biol.">
        <title>Reorganization of the ancestral sex-determining regions during the evolution of trioecy in Pleodorina starrii.</title>
        <authorList>
            <person name="Takahashi K."/>
            <person name="Suzuki S."/>
            <person name="Kawai-Toyooka H."/>
            <person name="Yamamoto K."/>
            <person name="Hamaji T."/>
            <person name="Ootsuki R."/>
            <person name="Yamaguchi H."/>
            <person name="Kawachi M."/>
            <person name="Higashiyama T."/>
            <person name="Nozaki H."/>
        </authorList>
    </citation>
    <scope>NUCLEOTIDE SEQUENCE [LARGE SCALE GENOMIC DNA]</scope>
    <source>
        <strain evidence="6 7">NIES-4479</strain>
    </source>
</reference>
<proteinExistence type="predicted"/>
<keyword evidence="2" id="KW-0677">Repeat</keyword>
<dbReference type="Gene3D" id="3.30.710.10">
    <property type="entry name" value="Potassium Channel Kv1.1, Chain A"/>
    <property type="match status" value="1"/>
</dbReference>
<feature type="region of interest" description="Disordered" evidence="4">
    <location>
        <begin position="1"/>
        <end position="23"/>
    </location>
</feature>
<accession>A0A9W6BI84</accession>
<organism evidence="6 7">
    <name type="scientific">Pleodorina starrii</name>
    <dbReference type="NCBI Taxonomy" id="330485"/>
    <lineage>
        <taxon>Eukaryota</taxon>
        <taxon>Viridiplantae</taxon>
        <taxon>Chlorophyta</taxon>
        <taxon>core chlorophytes</taxon>
        <taxon>Chlorophyceae</taxon>
        <taxon>CS clade</taxon>
        <taxon>Chlamydomonadales</taxon>
        <taxon>Volvocaceae</taxon>
        <taxon>Pleodorina</taxon>
    </lineage>
</organism>
<dbReference type="InterPro" id="IPR044515">
    <property type="entry name" value="ABTB1"/>
</dbReference>
<dbReference type="InterPro" id="IPR011333">
    <property type="entry name" value="SKP1/BTB/POZ_sf"/>
</dbReference>
<comment type="caution">
    <text evidence="6">The sequence shown here is derived from an EMBL/GenBank/DDBJ whole genome shotgun (WGS) entry which is preliminary data.</text>
</comment>
<keyword evidence="7" id="KW-1185">Reference proteome</keyword>
<dbReference type="Gene3D" id="2.120.10.30">
    <property type="entry name" value="TolB, C-terminal domain"/>
    <property type="match status" value="2"/>
</dbReference>
<evidence type="ECO:0000256" key="4">
    <source>
        <dbReference type="SAM" id="MobiDB-lite"/>
    </source>
</evidence>
<evidence type="ECO:0000313" key="7">
    <source>
        <dbReference type="Proteomes" id="UP001165080"/>
    </source>
</evidence>
<dbReference type="GO" id="GO:0000151">
    <property type="term" value="C:ubiquitin ligase complex"/>
    <property type="evidence" value="ECO:0007669"/>
    <property type="project" value="TreeGrafter"/>
</dbReference>
<evidence type="ECO:0000256" key="2">
    <source>
        <dbReference type="ARBA" id="ARBA00022737"/>
    </source>
</evidence>
<dbReference type="EMBL" id="BRXU01000006">
    <property type="protein sequence ID" value="GLC52488.1"/>
    <property type="molecule type" value="Genomic_DNA"/>
</dbReference>
<feature type="compositionally biased region" description="Polar residues" evidence="4">
    <location>
        <begin position="1"/>
        <end position="18"/>
    </location>
</feature>
<dbReference type="Proteomes" id="UP001165080">
    <property type="component" value="Unassembled WGS sequence"/>
</dbReference>
<dbReference type="AlphaFoldDB" id="A0A9W6BI84"/>
<dbReference type="InterPro" id="IPR011042">
    <property type="entry name" value="6-blade_b-propeller_TolB-like"/>
</dbReference>
<name>A0A9W6BI84_9CHLO</name>
<keyword evidence="3" id="KW-0040">ANK repeat</keyword>
<feature type="domain" description="BTB" evidence="5">
    <location>
        <begin position="384"/>
        <end position="453"/>
    </location>
</feature>
<gene>
    <name evidence="6" type="primary">PLEST003328</name>
    <name evidence="6" type="ORF">PLESTB_000635100</name>
</gene>
<dbReference type="InterPro" id="IPR000210">
    <property type="entry name" value="BTB/POZ_dom"/>
</dbReference>
<dbReference type="Pfam" id="PF00651">
    <property type="entry name" value="BTB"/>
    <property type="match status" value="1"/>
</dbReference>